<proteinExistence type="predicted"/>
<sequence>MGNRTTCVQKYIYKKLCAIKDSNKLYNESFKIPSHCEYMYSKPADMSIRFNLNPPETSKTNNYVLLKKN</sequence>
<reference evidence="2 3" key="1">
    <citation type="submission" date="2023-01" db="EMBL/GenBank/DDBJ databases">
        <authorList>
            <person name="Whitehead M."/>
        </authorList>
    </citation>
    <scope>NUCLEOTIDE SEQUENCE [LARGE SCALE GENOMIC DNA]</scope>
</reference>
<dbReference type="EMBL" id="CARXXK010000005">
    <property type="protein sequence ID" value="CAI6367947.1"/>
    <property type="molecule type" value="Genomic_DNA"/>
</dbReference>
<feature type="domain" description="Spaetzle" evidence="1">
    <location>
        <begin position="3"/>
        <end position="37"/>
    </location>
</feature>
<dbReference type="InterPro" id="IPR029034">
    <property type="entry name" value="Cystine-knot_cytokine"/>
</dbReference>
<dbReference type="Gene3D" id="2.10.90.10">
    <property type="entry name" value="Cystine-knot cytokines"/>
    <property type="match status" value="1"/>
</dbReference>
<evidence type="ECO:0000313" key="3">
    <source>
        <dbReference type="Proteomes" id="UP001160148"/>
    </source>
</evidence>
<organism evidence="2 3">
    <name type="scientific">Macrosiphum euphorbiae</name>
    <name type="common">potato aphid</name>
    <dbReference type="NCBI Taxonomy" id="13131"/>
    <lineage>
        <taxon>Eukaryota</taxon>
        <taxon>Metazoa</taxon>
        <taxon>Ecdysozoa</taxon>
        <taxon>Arthropoda</taxon>
        <taxon>Hexapoda</taxon>
        <taxon>Insecta</taxon>
        <taxon>Pterygota</taxon>
        <taxon>Neoptera</taxon>
        <taxon>Paraneoptera</taxon>
        <taxon>Hemiptera</taxon>
        <taxon>Sternorrhyncha</taxon>
        <taxon>Aphidomorpha</taxon>
        <taxon>Aphidoidea</taxon>
        <taxon>Aphididae</taxon>
        <taxon>Macrosiphini</taxon>
        <taxon>Macrosiphum</taxon>
    </lineage>
</organism>
<protein>
    <recommendedName>
        <fullName evidence="1">Spaetzle domain-containing protein</fullName>
    </recommendedName>
</protein>
<keyword evidence="3" id="KW-1185">Reference proteome</keyword>
<dbReference type="AlphaFoldDB" id="A0AAV0XKJ4"/>
<evidence type="ECO:0000259" key="1">
    <source>
        <dbReference type="Pfam" id="PF16077"/>
    </source>
</evidence>
<dbReference type="InterPro" id="IPR032104">
    <property type="entry name" value="Spaetzle"/>
</dbReference>
<comment type="caution">
    <text evidence="2">The sequence shown here is derived from an EMBL/GenBank/DDBJ whole genome shotgun (WGS) entry which is preliminary data.</text>
</comment>
<gene>
    <name evidence="2" type="ORF">MEUPH1_LOCUS22358</name>
</gene>
<accession>A0AAV0XKJ4</accession>
<dbReference type="Pfam" id="PF16077">
    <property type="entry name" value="Spaetzle"/>
    <property type="match status" value="1"/>
</dbReference>
<evidence type="ECO:0000313" key="2">
    <source>
        <dbReference type="EMBL" id="CAI6367947.1"/>
    </source>
</evidence>
<dbReference type="Proteomes" id="UP001160148">
    <property type="component" value="Unassembled WGS sequence"/>
</dbReference>
<name>A0AAV0XKJ4_9HEMI</name>